<dbReference type="AlphaFoldDB" id="A0A9N8ZDB4"/>
<feature type="compositionally biased region" description="Basic and acidic residues" evidence="2">
    <location>
        <begin position="301"/>
        <end position="314"/>
    </location>
</feature>
<dbReference type="InterPro" id="IPR036910">
    <property type="entry name" value="HMG_box_dom_sf"/>
</dbReference>
<dbReference type="SMART" id="SM00398">
    <property type="entry name" value="HMG"/>
    <property type="match status" value="1"/>
</dbReference>
<evidence type="ECO:0000256" key="1">
    <source>
        <dbReference type="PROSITE-ProRule" id="PRU00267"/>
    </source>
</evidence>
<dbReference type="CDD" id="cd01389">
    <property type="entry name" value="HMG-box_ROX1-like"/>
    <property type="match status" value="1"/>
</dbReference>
<dbReference type="GO" id="GO:0005634">
    <property type="term" value="C:nucleus"/>
    <property type="evidence" value="ECO:0007669"/>
    <property type="project" value="UniProtKB-UniRule"/>
</dbReference>
<accession>A0A9N8ZDB4</accession>
<evidence type="ECO:0000256" key="2">
    <source>
        <dbReference type="SAM" id="MobiDB-lite"/>
    </source>
</evidence>
<dbReference type="EMBL" id="CAJVPL010000311">
    <property type="protein sequence ID" value="CAG8481862.1"/>
    <property type="molecule type" value="Genomic_DNA"/>
</dbReference>
<feature type="transmembrane region" description="Helical" evidence="3">
    <location>
        <begin position="280"/>
        <end position="297"/>
    </location>
</feature>
<feature type="region of interest" description="Disordered" evidence="2">
    <location>
        <begin position="301"/>
        <end position="322"/>
    </location>
</feature>
<organism evidence="5 6">
    <name type="scientific">Ambispora gerdemannii</name>
    <dbReference type="NCBI Taxonomy" id="144530"/>
    <lineage>
        <taxon>Eukaryota</taxon>
        <taxon>Fungi</taxon>
        <taxon>Fungi incertae sedis</taxon>
        <taxon>Mucoromycota</taxon>
        <taxon>Glomeromycotina</taxon>
        <taxon>Glomeromycetes</taxon>
        <taxon>Archaeosporales</taxon>
        <taxon>Ambisporaceae</taxon>
        <taxon>Ambispora</taxon>
    </lineage>
</organism>
<dbReference type="SUPFAM" id="SSF47095">
    <property type="entry name" value="HMG-box"/>
    <property type="match status" value="1"/>
</dbReference>
<dbReference type="InterPro" id="IPR009071">
    <property type="entry name" value="HMG_box_dom"/>
</dbReference>
<evidence type="ECO:0000256" key="3">
    <source>
        <dbReference type="SAM" id="Phobius"/>
    </source>
</evidence>
<dbReference type="OrthoDB" id="6247875at2759"/>
<keyword evidence="3" id="KW-0812">Transmembrane</keyword>
<evidence type="ECO:0000259" key="4">
    <source>
        <dbReference type="PROSITE" id="PS50118"/>
    </source>
</evidence>
<keyword evidence="1" id="KW-0238">DNA-binding</keyword>
<dbReference type="Proteomes" id="UP000789831">
    <property type="component" value="Unassembled WGS sequence"/>
</dbReference>
<feature type="domain" description="HMG box" evidence="4">
    <location>
        <begin position="49"/>
        <end position="119"/>
    </location>
</feature>
<reference evidence="5" key="1">
    <citation type="submission" date="2021-06" db="EMBL/GenBank/DDBJ databases">
        <authorList>
            <person name="Kallberg Y."/>
            <person name="Tangrot J."/>
            <person name="Rosling A."/>
        </authorList>
    </citation>
    <scope>NUCLEOTIDE SEQUENCE</scope>
    <source>
        <strain evidence="5">MT106</strain>
    </source>
</reference>
<dbReference type="Gene3D" id="1.10.30.10">
    <property type="entry name" value="High mobility group box domain"/>
    <property type="match status" value="1"/>
</dbReference>
<dbReference type="GO" id="GO:0003677">
    <property type="term" value="F:DNA binding"/>
    <property type="evidence" value="ECO:0007669"/>
    <property type="project" value="UniProtKB-UniRule"/>
</dbReference>
<name>A0A9N8ZDB4_9GLOM</name>
<keyword evidence="3" id="KW-1133">Transmembrane helix</keyword>
<proteinExistence type="predicted"/>
<protein>
    <submittedName>
        <fullName evidence="5">3839_t:CDS:1</fullName>
    </submittedName>
</protein>
<evidence type="ECO:0000313" key="5">
    <source>
        <dbReference type="EMBL" id="CAG8481862.1"/>
    </source>
</evidence>
<keyword evidence="1" id="KW-0539">Nucleus</keyword>
<dbReference type="PROSITE" id="PS50118">
    <property type="entry name" value="HMG_BOX_2"/>
    <property type="match status" value="1"/>
</dbReference>
<keyword evidence="3" id="KW-0472">Membrane</keyword>
<comment type="caution">
    <text evidence="5">The sequence shown here is derived from an EMBL/GenBank/DDBJ whole genome shotgun (WGS) entry which is preliminary data.</text>
</comment>
<keyword evidence="6" id="KW-1185">Reference proteome</keyword>
<feature type="DNA-binding region" description="HMG box" evidence="1">
    <location>
        <begin position="49"/>
        <end position="119"/>
    </location>
</feature>
<sequence>MLNSVVSANYNYLDYDELLILSECPYKLTLSIEELTKSAVKKRGNSEKPPRPQNSWIIFRRDYEAQLRLFNQHTKQKVKETAKKCSLKWQELSNEVKHFFKILEKIACENHKNLYPNYKYKPRNAKDSNIKKWVFREQKKYAFVSLPISSSMSENSPPQKIVRSPSLNDTILTIGYKHPVIVSTSIDDTHSSAINTNNDNGIISLDQFPFLSGNVDINVNNKEVFFDESFIVSNHDNASINNSSPSNQLITNNPIIPLTSSPPLESQSFSRLFIPGDRQMYALTVIVIIITINLSFAKTKERVSDPNTKRRTENSSKSLSSEVLSSISEEQLSESLDSSCEEYKYRGYLKRFDSKIVTTC</sequence>
<evidence type="ECO:0000313" key="6">
    <source>
        <dbReference type="Proteomes" id="UP000789831"/>
    </source>
</evidence>
<dbReference type="Pfam" id="PF00505">
    <property type="entry name" value="HMG_box"/>
    <property type="match status" value="1"/>
</dbReference>
<gene>
    <name evidence="5" type="ORF">AGERDE_LOCUS3278</name>
</gene>